<dbReference type="eggNOG" id="COG5502">
    <property type="taxonomic scope" value="Bacteria"/>
</dbReference>
<dbReference type="InterPro" id="IPR018727">
    <property type="entry name" value="DUF2267"/>
</dbReference>
<dbReference type="Pfam" id="PF10025">
    <property type="entry name" value="DUF2267"/>
    <property type="match status" value="1"/>
</dbReference>
<dbReference type="Gene3D" id="1.10.490.110">
    <property type="entry name" value="Uncharacterized conserved protein DUF2267"/>
    <property type="match status" value="1"/>
</dbReference>
<dbReference type="InterPro" id="IPR038282">
    <property type="entry name" value="DUF2267_sf"/>
</dbReference>
<dbReference type="RefSeq" id="WP_043799841.1">
    <property type="nucleotide sequence ID" value="NZ_AVCH01000003.1"/>
</dbReference>
<evidence type="ECO:0008006" key="3">
    <source>
        <dbReference type="Google" id="ProtNLM"/>
    </source>
</evidence>
<name>A0A091BHD3_9GAMM</name>
<reference evidence="1 2" key="1">
    <citation type="submission" date="2013-09" db="EMBL/GenBank/DDBJ databases">
        <title>Genome sequencing of Arenimonas malthae.</title>
        <authorList>
            <person name="Chen F."/>
            <person name="Wang G."/>
        </authorList>
    </citation>
    <scope>NUCLEOTIDE SEQUENCE [LARGE SCALE GENOMIC DNA]</scope>
    <source>
        <strain evidence="1 2">CC-JY-1</strain>
    </source>
</reference>
<evidence type="ECO:0000313" key="2">
    <source>
        <dbReference type="Proteomes" id="UP000029392"/>
    </source>
</evidence>
<sequence>MTLPFQYQNASLEFERFLVDARDHAGLATTNMAWNMVVGVLHTFRRRLTVRQVIQFSAVLPPVIRALFLEQWNPDQAVAGFGTEAQLLEEVRSVRPAHNFSPQNAIAAVARALRGRVDQAEFDRVLAELPPEAAKYWSGDGVA</sequence>
<dbReference type="OrthoDB" id="20942at2"/>
<organism evidence="1 2">
    <name type="scientific">Arenimonas malthae CC-JY-1</name>
    <dbReference type="NCBI Taxonomy" id="1384054"/>
    <lineage>
        <taxon>Bacteria</taxon>
        <taxon>Pseudomonadati</taxon>
        <taxon>Pseudomonadota</taxon>
        <taxon>Gammaproteobacteria</taxon>
        <taxon>Lysobacterales</taxon>
        <taxon>Lysobacteraceae</taxon>
        <taxon>Arenimonas</taxon>
    </lineage>
</organism>
<dbReference type="PATRIC" id="fig|1384054.3.peg.211"/>
<dbReference type="AlphaFoldDB" id="A0A091BHD3"/>
<comment type="caution">
    <text evidence="1">The sequence shown here is derived from an EMBL/GenBank/DDBJ whole genome shotgun (WGS) entry which is preliminary data.</text>
</comment>
<keyword evidence="2" id="KW-1185">Reference proteome</keyword>
<accession>A0A091BHD3</accession>
<protein>
    <recommendedName>
        <fullName evidence="3">DUF2267 domain-containing protein</fullName>
    </recommendedName>
</protein>
<dbReference type="Proteomes" id="UP000029392">
    <property type="component" value="Unassembled WGS sequence"/>
</dbReference>
<evidence type="ECO:0000313" key="1">
    <source>
        <dbReference type="EMBL" id="KFN52138.1"/>
    </source>
</evidence>
<proteinExistence type="predicted"/>
<gene>
    <name evidence="1" type="ORF">N790_12645</name>
</gene>
<dbReference type="EMBL" id="AVCH01000003">
    <property type="protein sequence ID" value="KFN52138.1"/>
    <property type="molecule type" value="Genomic_DNA"/>
</dbReference>
<dbReference type="STRING" id="1384054.N790_12645"/>